<keyword evidence="2" id="KW-0808">Transferase</keyword>
<proteinExistence type="inferred from homology"/>
<dbReference type="InterPro" id="IPR050406">
    <property type="entry name" value="FGGY_Carb_Kinase"/>
</dbReference>
<name>W0HU86_9GAMM</name>
<dbReference type="KEGG" id="sod:Sant_0679"/>
<dbReference type="PANTHER" id="PTHR43095">
    <property type="entry name" value="SUGAR KINASE"/>
    <property type="match status" value="1"/>
</dbReference>
<dbReference type="Gene3D" id="3.30.420.40">
    <property type="match status" value="2"/>
</dbReference>
<dbReference type="HOGENOM" id="CLU_612214_0_0_6"/>
<dbReference type="Pfam" id="PF00370">
    <property type="entry name" value="FGGY_N"/>
    <property type="match status" value="1"/>
</dbReference>
<feature type="domain" description="Carbohydrate kinase FGGY N-terminal" evidence="4">
    <location>
        <begin position="6"/>
        <end position="248"/>
    </location>
</feature>
<evidence type="ECO:0000256" key="1">
    <source>
        <dbReference type="ARBA" id="ARBA00009156"/>
    </source>
</evidence>
<dbReference type="GO" id="GO:0016301">
    <property type="term" value="F:kinase activity"/>
    <property type="evidence" value="ECO:0007669"/>
    <property type="project" value="UniProtKB-KW"/>
</dbReference>
<protein>
    <submittedName>
        <fullName evidence="5">Carbohydrate kinase</fullName>
    </submittedName>
</protein>
<dbReference type="GO" id="GO:0005975">
    <property type="term" value="P:carbohydrate metabolic process"/>
    <property type="evidence" value="ECO:0007669"/>
    <property type="project" value="InterPro"/>
</dbReference>
<evidence type="ECO:0000259" key="4">
    <source>
        <dbReference type="Pfam" id="PF00370"/>
    </source>
</evidence>
<keyword evidence="6" id="KW-1185">Reference proteome</keyword>
<reference evidence="5 6" key="1">
    <citation type="journal article" date="2014" name="Genome Biol. Evol.">
        <title>Genome degeneration and adaptation in a nascent stage of symbiosis.</title>
        <authorList>
            <person name="Oakeson K.F."/>
            <person name="Gil R."/>
            <person name="Clayton A.L."/>
            <person name="Dunn D.M."/>
            <person name="von Niederhausern A.C."/>
            <person name="Hamil C."/>
            <person name="Aoyagi A."/>
            <person name="Duval B."/>
            <person name="Baca A."/>
            <person name="Silva F.J."/>
            <person name="Vallier A."/>
            <person name="Jackson D.G."/>
            <person name="Latorre A."/>
            <person name="Weiss R.B."/>
            <person name="Heddi A."/>
            <person name="Moya A."/>
            <person name="Dale C."/>
        </authorList>
    </citation>
    <scope>NUCLEOTIDE SEQUENCE [LARGE SCALE GENOMIC DNA]</scope>
    <source>
        <strain evidence="5 6">HS1</strain>
    </source>
</reference>
<dbReference type="EMBL" id="CP006569">
    <property type="protein sequence ID" value="AHF75775.1"/>
    <property type="molecule type" value="Genomic_DNA"/>
</dbReference>
<dbReference type="InterPro" id="IPR018484">
    <property type="entry name" value="FGGY_N"/>
</dbReference>
<organism evidence="5 6">
    <name type="scientific">Sodalis praecaptivus</name>
    <dbReference type="NCBI Taxonomy" id="1239307"/>
    <lineage>
        <taxon>Bacteria</taxon>
        <taxon>Pseudomonadati</taxon>
        <taxon>Pseudomonadota</taxon>
        <taxon>Gammaproteobacteria</taxon>
        <taxon>Enterobacterales</taxon>
        <taxon>Bruguierivoracaceae</taxon>
        <taxon>Sodalis</taxon>
    </lineage>
</organism>
<evidence type="ECO:0000313" key="6">
    <source>
        <dbReference type="Proteomes" id="UP000019028"/>
    </source>
</evidence>
<sequence length="448" mass="49458">MTAMWFLGIDIGTTHIKVMGIAEDGALLPAQKCRTPVTQANGLTFHDARAVWQAVRDLVSHYARHEAKPCGGLAAIAIGTFGQEEAVAVDRAGEMIYPSLAWWENYPDSALSAADRAWLDTPEHYAVSGIRLRPNQSPERLAWLRRNEPALFNRIDKWADFGSYVAWRLTGEWRVSASQITHSQCFDLHTLRPHRPTLERLALRPEWFAPIAGTGDACGAIRPASLPEVELHPGAGVFVGGHDQIMAAYAVQSTQPTDVFDSIGTSEYLMVLTDRYQPTPTAWQLGIDIERTWRNGEYVMGCATPSGKMMQTLAELFYRGDFAPLFQDLAQPCAPGALQVTLGEEEHQGLFSLQNLHAGVTPQQVLYGVLDAIADRTRHLLGHMCELGAIRLQDAVLMGSLFQRPEMVAHRQARWQMPLYVSELAEPVATGAAMIAREAWLAHGEAAV</sequence>
<dbReference type="AlphaFoldDB" id="W0HU86"/>
<dbReference type="PATRIC" id="fig|1239307.3.peg.732"/>
<gene>
    <name evidence="5" type="ORF">Sant_0679</name>
</gene>
<evidence type="ECO:0000313" key="5">
    <source>
        <dbReference type="EMBL" id="AHF75775.1"/>
    </source>
</evidence>
<dbReference type="PANTHER" id="PTHR43095:SF5">
    <property type="entry name" value="XYLULOSE KINASE"/>
    <property type="match status" value="1"/>
</dbReference>
<dbReference type="Proteomes" id="UP000019028">
    <property type="component" value="Chromosome"/>
</dbReference>
<evidence type="ECO:0000256" key="2">
    <source>
        <dbReference type="ARBA" id="ARBA00022679"/>
    </source>
</evidence>
<accession>W0HU86</accession>
<dbReference type="InterPro" id="IPR043129">
    <property type="entry name" value="ATPase_NBD"/>
</dbReference>
<keyword evidence="3 5" id="KW-0418">Kinase</keyword>
<dbReference type="SUPFAM" id="SSF53067">
    <property type="entry name" value="Actin-like ATPase domain"/>
    <property type="match status" value="2"/>
</dbReference>
<dbReference type="CDD" id="cd07773">
    <property type="entry name" value="ASKHA_NBD_FGGY_FK"/>
    <property type="match status" value="1"/>
</dbReference>
<comment type="similarity">
    <text evidence="1">Belongs to the FGGY kinase family.</text>
</comment>
<evidence type="ECO:0000256" key="3">
    <source>
        <dbReference type="ARBA" id="ARBA00022777"/>
    </source>
</evidence>